<evidence type="ECO:0000256" key="1">
    <source>
        <dbReference type="ARBA" id="ARBA00008575"/>
    </source>
</evidence>
<evidence type="ECO:0000313" key="12">
    <source>
        <dbReference type="EMBL" id="KAK7254512.1"/>
    </source>
</evidence>
<dbReference type="CDD" id="cd03223">
    <property type="entry name" value="ABCD_peroxisomal_ALDP"/>
    <property type="match status" value="1"/>
</dbReference>
<dbReference type="Gene3D" id="1.20.1560.10">
    <property type="entry name" value="ABC transporter type 1, transmembrane domain"/>
    <property type="match status" value="1"/>
</dbReference>
<accession>A0ABR1GF88</accession>
<evidence type="ECO:0000259" key="11">
    <source>
        <dbReference type="PROSITE" id="PS50929"/>
    </source>
</evidence>
<feature type="transmembrane region" description="Helical" evidence="9">
    <location>
        <begin position="224"/>
        <end position="243"/>
    </location>
</feature>
<dbReference type="InterPro" id="IPR050835">
    <property type="entry name" value="ABC_transporter_sub-D"/>
</dbReference>
<dbReference type="GO" id="GO:0005524">
    <property type="term" value="F:ATP binding"/>
    <property type="evidence" value="ECO:0007669"/>
    <property type="project" value="UniProtKB-KW"/>
</dbReference>
<sequence length="657" mass="71794">MQLMSNTKKKTKKRSSWTVWSRGADDDDDEDAQSPGASSPVEAARHDAATTTTPQRRGLLRIFWDSAAAVAPLTTSFWGGGSKHQKRAWALCGTLLAVGLTQTWLLTKLSHWRSRVDTALQAKDPDGFVEAIRVLLRFVGGFTCLSGTAIFLYGRLTTGQEKGDSISLQHELTISWKEVLSGDLIAKYVATGLFVLGLSIQLVMNVVKCGAFLTMLYRLMPESLVAVLAISALDTAVTTLIIGPPLRVFTFSRIEAEADLRAALMRAQQYAEEIVLFRGGDRELARCQRQLDGILGIQRSRRDWDAGCGVYRGLADWVTNLVPTLLIAPAYFRGDVEFGAITKVGIAYGTVRSGFMVIANNIANVASVAVSAGRVSDLLTLLAETKAEAHAASLRLRRSDLPLAGLERSYARDDHVIALAPGTERFQRGVVLLALRNVDVTTPDGRERLCSNLSFSVVSGEALLIKGPTGCGKSSLLRVLAGLWTSGYGEVDAPSRDRRVFVPQRAYMSVGSLRDQLTYPATGDDEDDYLDHDLASALLAVDLDHLQHDLATRDDWSARLSLGEQQRLSVARALLKRPALCVLDESTSALDVGTEARLYRLLRANVALVVSVAHRPTAMDFHTHVLECARLARDESNPAAALREWRFRALRAPVTRV</sequence>
<feature type="region of interest" description="Disordered" evidence="8">
    <location>
        <begin position="1"/>
        <end position="52"/>
    </location>
</feature>
<evidence type="ECO:0000313" key="13">
    <source>
        <dbReference type="Proteomes" id="UP001363151"/>
    </source>
</evidence>
<feature type="transmembrane region" description="Helical" evidence="9">
    <location>
        <begin position="184"/>
        <end position="204"/>
    </location>
</feature>
<organism evidence="12 13">
    <name type="scientific">Aureococcus anophagefferens</name>
    <name type="common">Harmful bloom alga</name>
    <dbReference type="NCBI Taxonomy" id="44056"/>
    <lineage>
        <taxon>Eukaryota</taxon>
        <taxon>Sar</taxon>
        <taxon>Stramenopiles</taxon>
        <taxon>Ochrophyta</taxon>
        <taxon>Pelagophyceae</taxon>
        <taxon>Pelagomonadales</taxon>
        <taxon>Pelagomonadaceae</taxon>
        <taxon>Aureococcus</taxon>
    </lineage>
</organism>
<dbReference type="InterPro" id="IPR011527">
    <property type="entry name" value="ABC1_TM_dom"/>
</dbReference>
<dbReference type="SUPFAM" id="SSF52540">
    <property type="entry name" value="P-loop containing nucleoside triphosphate hydrolases"/>
    <property type="match status" value="1"/>
</dbReference>
<dbReference type="Pfam" id="PF06472">
    <property type="entry name" value="ABC_membrane_2"/>
    <property type="match status" value="1"/>
</dbReference>
<dbReference type="PANTHER" id="PTHR11384">
    <property type="entry name" value="ATP-BINDING CASSETTE, SUB-FAMILY D MEMBER"/>
    <property type="match status" value="1"/>
</dbReference>
<evidence type="ECO:0000256" key="8">
    <source>
        <dbReference type="SAM" id="MobiDB-lite"/>
    </source>
</evidence>
<dbReference type="Proteomes" id="UP001363151">
    <property type="component" value="Unassembled WGS sequence"/>
</dbReference>
<dbReference type="PANTHER" id="PTHR11384:SF55">
    <property type="entry name" value="ATP-BINDING CASSETTE TRANSPORTER"/>
    <property type="match status" value="1"/>
</dbReference>
<dbReference type="Pfam" id="PF00005">
    <property type="entry name" value="ABC_tran"/>
    <property type="match status" value="1"/>
</dbReference>
<keyword evidence="6 9" id="KW-1133">Transmembrane helix</keyword>
<protein>
    <submittedName>
        <fullName evidence="12">ATP-binding cassette sub-family D</fullName>
    </submittedName>
</protein>
<evidence type="ECO:0000256" key="4">
    <source>
        <dbReference type="ARBA" id="ARBA00022741"/>
    </source>
</evidence>
<feature type="transmembrane region" description="Helical" evidence="9">
    <location>
        <begin position="134"/>
        <end position="153"/>
    </location>
</feature>
<evidence type="ECO:0000256" key="6">
    <source>
        <dbReference type="ARBA" id="ARBA00022989"/>
    </source>
</evidence>
<feature type="domain" description="ABC transmembrane type-1" evidence="11">
    <location>
        <begin position="194"/>
        <end position="367"/>
    </location>
</feature>
<proteinExistence type="inferred from homology"/>
<dbReference type="SMART" id="SM00382">
    <property type="entry name" value="AAA"/>
    <property type="match status" value="1"/>
</dbReference>
<gene>
    <name evidence="12" type="ORF">SO694_00011375</name>
</gene>
<keyword evidence="3 9" id="KW-0812">Transmembrane</keyword>
<dbReference type="PROSITE" id="PS50929">
    <property type="entry name" value="ABC_TM1F"/>
    <property type="match status" value="1"/>
</dbReference>
<evidence type="ECO:0000256" key="7">
    <source>
        <dbReference type="ARBA" id="ARBA00023136"/>
    </source>
</evidence>
<dbReference type="InterPro" id="IPR017871">
    <property type="entry name" value="ABC_transporter-like_CS"/>
</dbReference>
<evidence type="ECO:0000256" key="3">
    <source>
        <dbReference type="ARBA" id="ARBA00022692"/>
    </source>
</evidence>
<dbReference type="InterPro" id="IPR003593">
    <property type="entry name" value="AAA+_ATPase"/>
</dbReference>
<dbReference type="EMBL" id="JBBJCI010000024">
    <property type="protein sequence ID" value="KAK7254512.1"/>
    <property type="molecule type" value="Genomic_DNA"/>
</dbReference>
<keyword evidence="5 12" id="KW-0067">ATP-binding</keyword>
<comment type="caution">
    <text evidence="12">The sequence shown here is derived from an EMBL/GenBank/DDBJ whole genome shotgun (WGS) entry which is preliminary data.</text>
</comment>
<keyword evidence="2" id="KW-0813">Transport</keyword>
<reference evidence="12 13" key="1">
    <citation type="submission" date="2024-03" db="EMBL/GenBank/DDBJ databases">
        <title>Aureococcus anophagefferens CCMP1851 and Kratosvirus quantuckense: Draft genome of a second virus-susceptible host strain in the model system.</title>
        <authorList>
            <person name="Chase E."/>
            <person name="Truchon A.R."/>
            <person name="Schepens W."/>
            <person name="Wilhelm S.W."/>
        </authorList>
    </citation>
    <scope>NUCLEOTIDE SEQUENCE [LARGE SCALE GENOMIC DNA]</scope>
    <source>
        <strain evidence="12 13">CCMP1851</strain>
    </source>
</reference>
<dbReference type="Gene3D" id="3.40.50.300">
    <property type="entry name" value="P-loop containing nucleotide triphosphate hydrolases"/>
    <property type="match status" value="1"/>
</dbReference>
<name>A0ABR1GF88_AURAN</name>
<dbReference type="PROSITE" id="PS50893">
    <property type="entry name" value="ABC_TRANSPORTER_2"/>
    <property type="match status" value="1"/>
</dbReference>
<evidence type="ECO:0000256" key="2">
    <source>
        <dbReference type="ARBA" id="ARBA00022448"/>
    </source>
</evidence>
<dbReference type="SUPFAM" id="SSF90123">
    <property type="entry name" value="ABC transporter transmembrane region"/>
    <property type="match status" value="1"/>
</dbReference>
<dbReference type="InterPro" id="IPR036640">
    <property type="entry name" value="ABC1_TM_sf"/>
</dbReference>
<evidence type="ECO:0000259" key="10">
    <source>
        <dbReference type="PROSITE" id="PS50893"/>
    </source>
</evidence>
<comment type="similarity">
    <text evidence="1">Belongs to the ABC transporter superfamily. ABCD family. Peroxisomal fatty acyl CoA transporter (TC 3.A.1.203) subfamily.</text>
</comment>
<dbReference type="InterPro" id="IPR003439">
    <property type="entry name" value="ABC_transporter-like_ATP-bd"/>
</dbReference>
<dbReference type="PROSITE" id="PS00211">
    <property type="entry name" value="ABC_TRANSPORTER_1"/>
    <property type="match status" value="1"/>
</dbReference>
<keyword evidence="7 9" id="KW-0472">Membrane</keyword>
<keyword evidence="13" id="KW-1185">Reference proteome</keyword>
<evidence type="ECO:0000256" key="9">
    <source>
        <dbReference type="SAM" id="Phobius"/>
    </source>
</evidence>
<feature type="domain" description="ABC transporter" evidence="10">
    <location>
        <begin position="435"/>
        <end position="655"/>
    </location>
</feature>
<dbReference type="InterPro" id="IPR027417">
    <property type="entry name" value="P-loop_NTPase"/>
</dbReference>
<keyword evidence="4" id="KW-0547">Nucleotide-binding</keyword>
<evidence type="ECO:0000256" key="5">
    <source>
        <dbReference type="ARBA" id="ARBA00022840"/>
    </source>
</evidence>